<evidence type="ECO:0000313" key="1">
    <source>
        <dbReference type="EMBL" id="MBC5658800.1"/>
    </source>
</evidence>
<comment type="caution">
    <text evidence="1">The sequence shown here is derived from an EMBL/GenBank/DDBJ whole genome shotgun (WGS) entry which is preliminary data.</text>
</comment>
<dbReference type="Proteomes" id="UP000649345">
    <property type="component" value="Unassembled WGS sequence"/>
</dbReference>
<name>A0A923LA72_9FIRM</name>
<dbReference type="AlphaFoldDB" id="A0A923LA72"/>
<evidence type="ECO:0000313" key="2">
    <source>
        <dbReference type="Proteomes" id="UP000649345"/>
    </source>
</evidence>
<reference evidence="1" key="1">
    <citation type="submission" date="2020-08" db="EMBL/GenBank/DDBJ databases">
        <title>Genome public.</title>
        <authorList>
            <person name="Liu C."/>
            <person name="Sun Q."/>
        </authorList>
    </citation>
    <scope>NUCLEOTIDE SEQUENCE</scope>
    <source>
        <strain evidence="1">NSJ-68</strain>
    </source>
</reference>
<proteinExistence type="predicted"/>
<dbReference type="EMBL" id="JACOOR010000002">
    <property type="protein sequence ID" value="MBC5658800.1"/>
    <property type="molecule type" value="Genomic_DNA"/>
</dbReference>
<accession>A0A923LA72</accession>
<protein>
    <submittedName>
        <fullName evidence="1">Uncharacterized protein</fullName>
    </submittedName>
</protein>
<gene>
    <name evidence="1" type="ORF">H8S44_03310</name>
</gene>
<sequence>MKRVIKAIGAALALSLVLILAKNEYARLLPASTYGMQAVLRKGETENLFIGSSMFRQGLDIDVLEERLEGSSYILSYNGNQPALMAMELQYLLEQGLKIRNLYIDLYPYTAAADPWISDTKILLDTDLKFKARAWRLMKDSTGAGFRDFYEFFVTANNEQLLTYPLNNKIVSAQFRNGGSLIAQPGKTKEELYGLGTLGSRDGVNRTQAEGYGKIVELAEEYELNLWFLETPKYERMYADADYQKLYGEALDIVRELQQDWTGTGSFTILCTENLEFDITDAGCYQDLIHLSAEGRENYTKLLCENLKMAE</sequence>
<organism evidence="1 2">
    <name type="scientific">Anaerosacchariphilus hominis</name>
    <dbReference type="NCBI Taxonomy" id="2763017"/>
    <lineage>
        <taxon>Bacteria</taxon>
        <taxon>Bacillati</taxon>
        <taxon>Bacillota</taxon>
        <taxon>Clostridia</taxon>
        <taxon>Lachnospirales</taxon>
        <taxon>Lachnospiraceae</taxon>
        <taxon>Anaerosacchariphilus</taxon>
    </lineage>
</organism>
<dbReference type="RefSeq" id="WP_186873262.1">
    <property type="nucleotide sequence ID" value="NZ_JACOOR010000002.1"/>
</dbReference>
<keyword evidence="2" id="KW-1185">Reference proteome</keyword>